<proteinExistence type="predicted"/>
<dbReference type="GO" id="GO:0003993">
    <property type="term" value="F:acid phosphatase activity"/>
    <property type="evidence" value="ECO:0007669"/>
    <property type="project" value="InterPro"/>
</dbReference>
<dbReference type="InterPro" id="IPR011050">
    <property type="entry name" value="Pectin_lyase_fold/virulence"/>
</dbReference>
<name>A0A3N1Q0F0_9GAMM</name>
<dbReference type="GO" id="GO:0030288">
    <property type="term" value="C:outer membrane-bounded periplasmic space"/>
    <property type="evidence" value="ECO:0007669"/>
    <property type="project" value="InterPro"/>
</dbReference>
<dbReference type="SUPFAM" id="SSF48317">
    <property type="entry name" value="Acid phosphatase/Vanadium-dependent haloperoxidase"/>
    <property type="match status" value="1"/>
</dbReference>
<dbReference type="Proteomes" id="UP000268033">
    <property type="component" value="Unassembled WGS sequence"/>
</dbReference>
<comment type="caution">
    <text evidence="4">The sequence shown here is derived from an EMBL/GenBank/DDBJ whole genome shotgun (WGS) entry which is preliminary data.</text>
</comment>
<evidence type="ECO:0000259" key="3">
    <source>
        <dbReference type="SMART" id="SM00014"/>
    </source>
</evidence>
<dbReference type="SMART" id="SM00014">
    <property type="entry name" value="acidPPc"/>
    <property type="match status" value="1"/>
</dbReference>
<dbReference type="InterPro" id="IPR013425">
    <property type="entry name" value="Autotrns_rpt"/>
</dbReference>
<evidence type="ECO:0000256" key="1">
    <source>
        <dbReference type="ARBA" id="ARBA00022729"/>
    </source>
</evidence>
<dbReference type="InterPro" id="IPR036938">
    <property type="entry name" value="PAP2/HPO_sf"/>
</dbReference>
<gene>
    <name evidence="4" type="ORF">EDC28_1012</name>
</gene>
<dbReference type="STRING" id="584787.GCA_001247655_02144"/>
<feature type="domain" description="Phosphatidic acid phosphatase type 2/haloperoxidase" evidence="3">
    <location>
        <begin position="220"/>
        <end position="376"/>
    </location>
</feature>
<dbReference type="EMBL" id="RJUL01000001">
    <property type="protein sequence ID" value="ROQ30316.1"/>
    <property type="molecule type" value="Genomic_DNA"/>
</dbReference>
<protein>
    <submittedName>
        <fullName evidence="4">Autotransporter-associated beta strand protein</fullName>
    </submittedName>
</protein>
<dbReference type="Pfam" id="PF01569">
    <property type="entry name" value="PAP2"/>
    <property type="match status" value="1"/>
</dbReference>
<accession>A0A3N1Q0F0</accession>
<dbReference type="AlphaFoldDB" id="A0A3N1Q0F0"/>
<reference evidence="4 5" key="1">
    <citation type="submission" date="2018-11" db="EMBL/GenBank/DDBJ databases">
        <title>Genomic Encyclopedia of Type Strains, Phase IV (KMG-IV): sequencing the most valuable type-strain genomes for metagenomic binning, comparative biology and taxonomic classification.</title>
        <authorList>
            <person name="Goeker M."/>
        </authorList>
    </citation>
    <scope>NUCLEOTIDE SEQUENCE [LARGE SCALE GENOMIC DNA]</scope>
    <source>
        <strain evidence="4 5">DSM 21945</strain>
    </source>
</reference>
<organism evidence="4 5">
    <name type="scientific">Gallaecimonas pentaromativorans</name>
    <dbReference type="NCBI Taxonomy" id="584787"/>
    <lineage>
        <taxon>Bacteria</taxon>
        <taxon>Pseudomonadati</taxon>
        <taxon>Pseudomonadota</taxon>
        <taxon>Gammaproteobacteria</taxon>
        <taxon>Enterobacterales</taxon>
        <taxon>Gallaecimonadaceae</taxon>
        <taxon>Gallaecimonas</taxon>
    </lineage>
</organism>
<keyword evidence="1 2" id="KW-0732">Signal</keyword>
<dbReference type="InterPro" id="IPR000326">
    <property type="entry name" value="PAP2/HPO"/>
</dbReference>
<dbReference type="RefSeq" id="WP_123420245.1">
    <property type="nucleotide sequence ID" value="NZ_RJUL01000001.1"/>
</dbReference>
<dbReference type="NCBIfam" id="TIGR02601">
    <property type="entry name" value="autotrns_rpt"/>
    <property type="match status" value="1"/>
</dbReference>
<sequence>MYPNSLQRSALSLAVLAALTLVLPGCSDSHDDTPSVEITKPAIPTGLGSELSVPLPAVDYPLPSAENAANNADSALRYNIDQNPIANLLKGINNIWTAGFAGWQQNANGNGPDNFDGQQIVNATVWKENIQYVVKVTANRSQDQSVEAFLDDQRSKNYSVIDGYGPLTEAYVAGAGAYTDIHAPALSDVLSNAHYSAANNDGIQYAGSSDSELGAVYQLVYDFRQAAPASTSASKYLFSTPRPWRMDDDGKVDYLGSANYSCVDADSNTDNSWIFDSYTSSVKVVPGLVCARRHHESSIIADDQENRRKDGAFPSGHTNAGYLAAMAYAYALPQRYAEMLTRGSQLGENRILAGMHSPVDVIGGRIHALAVAAYALGQSTIQSDAQAAYTKAQSYFGAMADSADMSLYAYAHTTVANPGSLVDGSAVNTSVFNNNRYSDHAAMKALYRARLTYGFTQTGTAGAAAIVPQGAELLLASRQPYLSAEQRRAVLATTEVDSGYPILDESNGWGRLDLVMASDGYGAFNGDVTVDMDAADGGFSSHDWWRNDISGTGMLTKEGTGTLTLTGANSYSGGTLVKAGSLEAQSPSAFGVGDLYVSAGNVLVNASGAVTVANFTQDDGTLTIDMDDDAAQLQTTGTAYISGGQLVLNFSSQPAAGSQFTLISAGKLAGQFASVSAGAVKVALSYTDTAVIATVQ</sequence>
<evidence type="ECO:0000313" key="4">
    <source>
        <dbReference type="EMBL" id="ROQ30316.1"/>
    </source>
</evidence>
<dbReference type="PRINTS" id="PR00483">
    <property type="entry name" value="BACPHPHTASE"/>
</dbReference>
<feature type="signal peptide" evidence="2">
    <location>
        <begin position="1"/>
        <end position="27"/>
    </location>
</feature>
<dbReference type="InterPro" id="IPR001011">
    <property type="entry name" value="Acid_Pase_classA_bac"/>
</dbReference>
<dbReference type="Gene3D" id="1.20.144.10">
    <property type="entry name" value="Phosphatidic acid phosphatase type 2/haloperoxidase"/>
    <property type="match status" value="1"/>
</dbReference>
<evidence type="ECO:0000313" key="5">
    <source>
        <dbReference type="Proteomes" id="UP000268033"/>
    </source>
</evidence>
<dbReference type="Pfam" id="PF12951">
    <property type="entry name" value="PATR"/>
    <property type="match status" value="1"/>
</dbReference>
<evidence type="ECO:0000256" key="2">
    <source>
        <dbReference type="SAM" id="SignalP"/>
    </source>
</evidence>
<keyword evidence="5" id="KW-1185">Reference proteome</keyword>
<dbReference type="SUPFAM" id="SSF51126">
    <property type="entry name" value="Pectin lyase-like"/>
    <property type="match status" value="1"/>
</dbReference>
<feature type="chain" id="PRO_5017961324" evidence="2">
    <location>
        <begin position="28"/>
        <end position="696"/>
    </location>
</feature>